<keyword evidence="1" id="KW-1003">Cell membrane</keyword>
<organism evidence="7 8">
    <name type="scientific">Kytococcus schroeteri</name>
    <dbReference type="NCBI Taxonomy" id="138300"/>
    <lineage>
        <taxon>Bacteria</taxon>
        <taxon>Bacillati</taxon>
        <taxon>Actinomycetota</taxon>
        <taxon>Actinomycetes</taxon>
        <taxon>Micrococcales</taxon>
        <taxon>Kytococcaceae</taxon>
        <taxon>Kytococcus</taxon>
    </lineage>
</organism>
<dbReference type="Proteomes" id="UP000234206">
    <property type="component" value="Unassembled WGS sequence"/>
</dbReference>
<evidence type="ECO:0000313" key="7">
    <source>
        <dbReference type="EMBL" id="PKZ42244.1"/>
    </source>
</evidence>
<proteinExistence type="predicted"/>
<evidence type="ECO:0000256" key="6">
    <source>
        <dbReference type="SAM" id="MobiDB-lite"/>
    </source>
</evidence>
<accession>A0A2I1PCB1</accession>
<evidence type="ECO:0008006" key="9">
    <source>
        <dbReference type="Google" id="ProtNLM"/>
    </source>
</evidence>
<evidence type="ECO:0000313" key="8">
    <source>
        <dbReference type="Proteomes" id="UP000234206"/>
    </source>
</evidence>
<reference evidence="7 8" key="1">
    <citation type="submission" date="2017-12" db="EMBL/GenBank/DDBJ databases">
        <title>Phylogenetic diversity of female urinary microbiome.</title>
        <authorList>
            <person name="Thomas-White K."/>
            <person name="Wolfe A.J."/>
        </authorList>
    </citation>
    <scope>NUCLEOTIDE SEQUENCE [LARGE SCALE GENOMIC DNA]</scope>
    <source>
        <strain evidence="7 8">UMB1298</strain>
    </source>
</reference>
<comment type="caution">
    <text evidence="7">The sequence shown here is derived from an EMBL/GenBank/DDBJ whole genome shotgun (WGS) entry which is preliminary data.</text>
</comment>
<evidence type="ECO:0000256" key="4">
    <source>
        <dbReference type="ARBA" id="ARBA00023139"/>
    </source>
</evidence>
<name>A0A2I1PCB1_9MICO</name>
<gene>
    <name evidence="7" type="ORF">CYJ76_03765</name>
</gene>
<sequence length="271" mass="29411">MRKLNARESDWTWHSNGADTSLYDPCADLSPIAVTVEYATGSSPWMIMLFHRGEYLGTATAQPVGMGQLMRRRADDVIEVTYLYPKPGESNAARSGRAVSTFTWDGSAQKVVMAGDLPPTEEELPEQGREKPTDPPVDTGDTPPRGAAPEVVHQGVARILTPSDKIGCELHRTWAECGIESYLDSERYGTENDMPLWWATLPEQGTAGLSAKGDAPNYRGDNGGPAGQVLEYGESVTFGDITCDSESTGLTCTNTASGHSMTMNKREFVTR</sequence>
<feature type="region of interest" description="Disordered" evidence="6">
    <location>
        <begin position="119"/>
        <end position="150"/>
    </location>
</feature>
<protein>
    <recommendedName>
        <fullName evidence="9">LppP/LprE family lipoprotein</fullName>
    </recommendedName>
</protein>
<keyword evidence="3" id="KW-0472">Membrane</keyword>
<evidence type="ECO:0000256" key="1">
    <source>
        <dbReference type="ARBA" id="ARBA00022475"/>
    </source>
</evidence>
<dbReference type="Pfam" id="PF14041">
    <property type="entry name" value="Lipoprotein_21"/>
    <property type="match status" value="1"/>
</dbReference>
<evidence type="ECO:0000256" key="3">
    <source>
        <dbReference type="ARBA" id="ARBA00023136"/>
    </source>
</evidence>
<dbReference type="OrthoDB" id="3254867at2"/>
<keyword evidence="5" id="KW-0449">Lipoprotein</keyword>
<dbReference type="EMBL" id="PKIZ01000005">
    <property type="protein sequence ID" value="PKZ42244.1"/>
    <property type="molecule type" value="Genomic_DNA"/>
</dbReference>
<dbReference type="InterPro" id="IPR025971">
    <property type="entry name" value="LppP/LprE"/>
</dbReference>
<keyword evidence="2" id="KW-0732">Signal</keyword>
<keyword evidence="8" id="KW-1185">Reference proteome</keyword>
<evidence type="ECO:0000256" key="5">
    <source>
        <dbReference type="ARBA" id="ARBA00023288"/>
    </source>
</evidence>
<dbReference type="AlphaFoldDB" id="A0A2I1PCB1"/>
<keyword evidence="4" id="KW-0564">Palmitate</keyword>
<evidence type="ECO:0000256" key="2">
    <source>
        <dbReference type="ARBA" id="ARBA00022729"/>
    </source>
</evidence>